<evidence type="ECO:0000256" key="9">
    <source>
        <dbReference type="ARBA" id="ARBA00023065"/>
    </source>
</evidence>
<comment type="similarity">
    <text evidence="2 14 15">Belongs to the TonB-dependent receptor family.</text>
</comment>
<evidence type="ECO:0000259" key="18">
    <source>
        <dbReference type="Pfam" id="PF07715"/>
    </source>
</evidence>
<dbReference type="Gene3D" id="2.170.130.10">
    <property type="entry name" value="TonB-dependent receptor, plug domain"/>
    <property type="match status" value="1"/>
</dbReference>
<dbReference type="Proteomes" id="UP000249754">
    <property type="component" value="Unassembled WGS sequence"/>
</dbReference>
<dbReference type="STRING" id="188932.AY601_0420"/>
<keyword evidence="10 15" id="KW-0798">TonB box</keyword>
<evidence type="ECO:0000256" key="4">
    <source>
        <dbReference type="ARBA" id="ARBA00022452"/>
    </source>
</evidence>
<accession>A0A327SHK3</accession>
<dbReference type="Pfam" id="PF13620">
    <property type="entry name" value="CarboxypepD_reg"/>
    <property type="match status" value="1"/>
</dbReference>
<evidence type="ECO:0000256" key="8">
    <source>
        <dbReference type="ARBA" id="ARBA00023004"/>
    </source>
</evidence>
<evidence type="ECO:0000259" key="17">
    <source>
        <dbReference type="Pfam" id="PF00593"/>
    </source>
</evidence>
<comment type="subcellular location">
    <subcellularLocation>
        <location evidence="1 14">Cell outer membrane</location>
        <topology evidence="1 14">Multi-pass membrane protein</topology>
    </subcellularLocation>
</comment>
<evidence type="ECO:0000313" key="20">
    <source>
        <dbReference type="Proteomes" id="UP000249754"/>
    </source>
</evidence>
<dbReference type="Pfam" id="PF07715">
    <property type="entry name" value="Plug"/>
    <property type="match status" value="1"/>
</dbReference>
<keyword evidence="13 14" id="KW-0998">Cell outer membrane</keyword>
<evidence type="ECO:0000256" key="13">
    <source>
        <dbReference type="ARBA" id="ARBA00023237"/>
    </source>
</evidence>
<evidence type="ECO:0000256" key="11">
    <source>
        <dbReference type="ARBA" id="ARBA00023136"/>
    </source>
</evidence>
<keyword evidence="3 14" id="KW-0813">Transport</keyword>
<dbReference type="Gene3D" id="2.40.170.20">
    <property type="entry name" value="TonB-dependent receptor, beta-barrel domain"/>
    <property type="match status" value="1"/>
</dbReference>
<dbReference type="InterPro" id="IPR010105">
    <property type="entry name" value="TonB_sidphr_rcpt"/>
</dbReference>
<keyword evidence="4 14" id="KW-1134">Transmembrane beta strand</keyword>
<dbReference type="PANTHER" id="PTHR32552:SF68">
    <property type="entry name" value="FERRICHROME OUTER MEMBRANE TRANSPORTER_PHAGE RECEPTOR"/>
    <property type="match status" value="1"/>
</dbReference>
<dbReference type="InterPro" id="IPR036942">
    <property type="entry name" value="Beta-barrel_TonB_sf"/>
</dbReference>
<evidence type="ECO:0000256" key="14">
    <source>
        <dbReference type="PROSITE-ProRule" id="PRU01360"/>
    </source>
</evidence>
<evidence type="ECO:0000256" key="6">
    <source>
        <dbReference type="ARBA" id="ARBA00022692"/>
    </source>
</evidence>
<evidence type="ECO:0000256" key="3">
    <source>
        <dbReference type="ARBA" id="ARBA00022448"/>
    </source>
</evidence>
<dbReference type="InterPro" id="IPR039426">
    <property type="entry name" value="TonB-dep_rcpt-like"/>
</dbReference>
<keyword evidence="8" id="KW-0408">Iron</keyword>
<dbReference type="PANTHER" id="PTHR32552">
    <property type="entry name" value="FERRICHROME IRON RECEPTOR-RELATED"/>
    <property type="match status" value="1"/>
</dbReference>
<keyword evidence="5" id="KW-0410">Iron transport</keyword>
<protein>
    <submittedName>
        <fullName evidence="19">Iron complex outermembrane receptor protein</fullName>
    </submittedName>
</protein>
<dbReference type="NCBIfam" id="TIGR01783">
    <property type="entry name" value="TonB-siderophor"/>
    <property type="match status" value="1"/>
</dbReference>
<keyword evidence="9" id="KW-0406">Ion transport</keyword>
<evidence type="ECO:0000256" key="10">
    <source>
        <dbReference type="ARBA" id="ARBA00023077"/>
    </source>
</evidence>
<name>A0A327SHK3_9SPHI</name>
<dbReference type="InterPro" id="IPR037066">
    <property type="entry name" value="Plug_dom_sf"/>
</dbReference>
<dbReference type="CDD" id="cd01347">
    <property type="entry name" value="ligand_gated_channel"/>
    <property type="match status" value="1"/>
</dbReference>
<feature type="chain" id="PRO_5016372552" evidence="16">
    <location>
        <begin position="25"/>
        <end position="795"/>
    </location>
</feature>
<dbReference type="GO" id="GO:0030246">
    <property type="term" value="F:carbohydrate binding"/>
    <property type="evidence" value="ECO:0007669"/>
    <property type="project" value="InterPro"/>
</dbReference>
<organism evidence="19 20">
    <name type="scientific">Pedobacter cryoconitis</name>
    <dbReference type="NCBI Taxonomy" id="188932"/>
    <lineage>
        <taxon>Bacteria</taxon>
        <taxon>Pseudomonadati</taxon>
        <taxon>Bacteroidota</taxon>
        <taxon>Sphingobacteriia</taxon>
        <taxon>Sphingobacteriales</taxon>
        <taxon>Sphingobacteriaceae</taxon>
        <taxon>Pedobacter</taxon>
    </lineage>
</organism>
<reference evidence="19 20" key="1">
    <citation type="submission" date="2018-06" db="EMBL/GenBank/DDBJ databases">
        <title>Genomic Encyclopedia of Archaeal and Bacterial Type Strains, Phase II (KMG-II): from individual species to whole genera.</title>
        <authorList>
            <person name="Goeker M."/>
        </authorList>
    </citation>
    <scope>NUCLEOTIDE SEQUENCE [LARGE SCALE GENOMIC DNA]</scope>
    <source>
        <strain evidence="19 20">DSM 14825</strain>
    </source>
</reference>
<feature type="domain" description="TonB-dependent receptor-like beta-barrel" evidence="17">
    <location>
        <begin position="320"/>
        <end position="767"/>
    </location>
</feature>
<dbReference type="PROSITE" id="PS52016">
    <property type="entry name" value="TONB_DEPENDENT_REC_3"/>
    <property type="match status" value="1"/>
</dbReference>
<evidence type="ECO:0000256" key="1">
    <source>
        <dbReference type="ARBA" id="ARBA00004571"/>
    </source>
</evidence>
<dbReference type="Gene3D" id="2.60.40.1120">
    <property type="entry name" value="Carboxypeptidase-like, regulatory domain"/>
    <property type="match status" value="1"/>
</dbReference>
<evidence type="ECO:0000313" key="19">
    <source>
        <dbReference type="EMBL" id="RAJ28311.1"/>
    </source>
</evidence>
<dbReference type="InterPro" id="IPR012910">
    <property type="entry name" value="Plug_dom"/>
</dbReference>
<dbReference type="GO" id="GO:0015344">
    <property type="term" value="F:siderophore uptake transmembrane transporter activity"/>
    <property type="evidence" value="ECO:0007669"/>
    <property type="project" value="TreeGrafter"/>
</dbReference>
<evidence type="ECO:0000256" key="5">
    <source>
        <dbReference type="ARBA" id="ARBA00022496"/>
    </source>
</evidence>
<evidence type="ECO:0000256" key="2">
    <source>
        <dbReference type="ARBA" id="ARBA00009810"/>
    </source>
</evidence>
<dbReference type="AlphaFoldDB" id="A0A327SHK3"/>
<dbReference type="EMBL" id="QLLR01000018">
    <property type="protein sequence ID" value="RAJ28311.1"/>
    <property type="molecule type" value="Genomic_DNA"/>
</dbReference>
<dbReference type="Pfam" id="PF00593">
    <property type="entry name" value="TonB_dep_Rec_b-barrel"/>
    <property type="match status" value="1"/>
</dbReference>
<dbReference type="SUPFAM" id="SSF49452">
    <property type="entry name" value="Starch-binding domain-like"/>
    <property type="match status" value="1"/>
</dbReference>
<keyword evidence="12 19" id="KW-0675">Receptor</keyword>
<dbReference type="GO" id="GO:0015891">
    <property type="term" value="P:siderophore transport"/>
    <property type="evidence" value="ECO:0007669"/>
    <property type="project" value="InterPro"/>
</dbReference>
<dbReference type="RefSeq" id="WP_111634732.1">
    <property type="nucleotide sequence ID" value="NZ_QLLR01000018.1"/>
</dbReference>
<dbReference type="InterPro" id="IPR013784">
    <property type="entry name" value="Carb-bd-like_fold"/>
</dbReference>
<dbReference type="GO" id="GO:0038023">
    <property type="term" value="F:signaling receptor activity"/>
    <property type="evidence" value="ECO:0007669"/>
    <property type="project" value="InterPro"/>
</dbReference>
<keyword evidence="7 16" id="KW-0732">Signal</keyword>
<comment type="caution">
    <text evidence="19">The sequence shown here is derived from an EMBL/GenBank/DDBJ whole genome shotgun (WGS) entry which is preliminary data.</text>
</comment>
<dbReference type="InterPro" id="IPR000531">
    <property type="entry name" value="Beta-barrel_TonB"/>
</dbReference>
<feature type="domain" description="TonB-dependent receptor plug" evidence="18">
    <location>
        <begin position="138"/>
        <end position="232"/>
    </location>
</feature>
<sequence length="795" mass="85998">MLFSRTKIVVTAFFLLLVTSVSFAQTGGIKGIIKTSDGIPVELAMVAIKSVANTSTDKDGQYLLKNIPAGTYTLSARLVGLNSVSQSITVIAGETTMANLTFTVSSQQLNEVIVSGGKTNKFAVKESKFVAKMPLKNLENPQVYSVISKELMTEQVITSYDDALKNAPGIDKLWSSTGRSGDGAGYFSLRGFAVQPTLVNGLPGLTNGSLDVSNVERIEVLKGPSGTLFGSSLISYGGLINTITKQPFDGTATDVTYTAGSYGLNRATADFNTPIDKDHKLLFRVNAAFHNENSFQDAGFKKTRFIAPSLSYKVNDRLSFVVNTQFLSSKGTNPTMLFFDRGTALKVNNLAGLNYDPKLSYTSNDLSMKTPVATMQGQINYKISDQWNSQTMISIGSAKSDGYYSYLYESSESVAGSSKFDRYISDQNSTTRTTDIQQNFIGDFHIAGMRNRIVAGLDYFSRTFIDKSSAYAGLGLVTLGGNDTGILTRAGADAAIAAAGSNNNSNTNQKVYSAYFSDVLNFTPALSGMFSLRVDRFENGGQTIAAADKYAQTALSPKFGLVYQVFKDKLSVFGNYMNGFTNVQPVNVSIDGVSSTKNFKPEHANQWETGVKTDLFAGKLTASLSYYDIRVANVVLNSGQNDVSQGGKNYSKGFEVEIQANPFPGFNINAGYSKNTSKLTGASEDYEGRRPESAGPEDLINAWFSYKIMNGAVKGLGFGFGGNYAGKNLILNRATTGVFTLPSYTVLNASVSYGIKAFTFAFKVDNLTNKEYYKGWSTIEPMRPRTALGTIGYHF</sequence>
<evidence type="ECO:0000256" key="7">
    <source>
        <dbReference type="ARBA" id="ARBA00022729"/>
    </source>
</evidence>
<proteinExistence type="inferred from homology"/>
<evidence type="ECO:0000256" key="12">
    <source>
        <dbReference type="ARBA" id="ARBA00023170"/>
    </source>
</evidence>
<feature type="signal peptide" evidence="16">
    <location>
        <begin position="1"/>
        <end position="24"/>
    </location>
</feature>
<gene>
    <name evidence="19" type="ORF">LY11_03307</name>
</gene>
<dbReference type="GO" id="GO:0009279">
    <property type="term" value="C:cell outer membrane"/>
    <property type="evidence" value="ECO:0007669"/>
    <property type="project" value="UniProtKB-SubCell"/>
</dbReference>
<keyword evidence="6 14" id="KW-0812">Transmembrane</keyword>
<evidence type="ECO:0000256" key="15">
    <source>
        <dbReference type="RuleBase" id="RU003357"/>
    </source>
</evidence>
<dbReference type="OrthoDB" id="9775095at2"/>
<keyword evidence="11 14" id="KW-0472">Membrane</keyword>
<evidence type="ECO:0000256" key="16">
    <source>
        <dbReference type="SAM" id="SignalP"/>
    </source>
</evidence>
<dbReference type="SUPFAM" id="SSF56935">
    <property type="entry name" value="Porins"/>
    <property type="match status" value="1"/>
</dbReference>